<dbReference type="Pfam" id="PF04640">
    <property type="entry name" value="PLATZ"/>
    <property type="match status" value="1"/>
</dbReference>
<dbReference type="PANTHER" id="PTHR31065">
    <property type="entry name" value="PLATZ TRANSCRIPTION FACTOR FAMILY PROTEIN"/>
    <property type="match status" value="1"/>
</dbReference>
<dbReference type="Proteomes" id="UP001642360">
    <property type="component" value="Unassembled WGS sequence"/>
</dbReference>
<feature type="region of interest" description="Disordered" evidence="1">
    <location>
        <begin position="85"/>
        <end position="114"/>
    </location>
</feature>
<keyword evidence="3" id="KW-1185">Reference proteome</keyword>
<proteinExistence type="predicted"/>
<organism evidence="2 3">
    <name type="scientific">Ilex paraguariensis</name>
    <name type="common">yerba mate</name>
    <dbReference type="NCBI Taxonomy" id="185542"/>
    <lineage>
        <taxon>Eukaryota</taxon>
        <taxon>Viridiplantae</taxon>
        <taxon>Streptophyta</taxon>
        <taxon>Embryophyta</taxon>
        <taxon>Tracheophyta</taxon>
        <taxon>Spermatophyta</taxon>
        <taxon>Magnoliopsida</taxon>
        <taxon>eudicotyledons</taxon>
        <taxon>Gunneridae</taxon>
        <taxon>Pentapetalae</taxon>
        <taxon>asterids</taxon>
        <taxon>campanulids</taxon>
        <taxon>Aquifoliales</taxon>
        <taxon>Aquifoliaceae</taxon>
        <taxon>Ilex</taxon>
    </lineage>
</organism>
<evidence type="ECO:0000313" key="2">
    <source>
        <dbReference type="EMBL" id="CAK9164081.1"/>
    </source>
</evidence>
<feature type="non-terminal residue" evidence="2">
    <location>
        <position position="1"/>
    </location>
</feature>
<accession>A0ABC8T7I4</accession>
<sequence>EELPEITDELQENRSRSRGRGVKLLIFTPYKCNKKWVVALNPLPHCGSGSQADGDASCDICKRRLNDPTQYRYCSVACKVEALSSDAEEEGKEVGEPGKRKHRRKGVPQRAALF</sequence>
<dbReference type="PANTHER" id="PTHR31065:SF9">
    <property type="entry name" value="TRANSCRIPTION FACTOR FAMILY PROTEIN, PUTATIVE-RELATED"/>
    <property type="match status" value="1"/>
</dbReference>
<evidence type="ECO:0000313" key="3">
    <source>
        <dbReference type="Proteomes" id="UP001642360"/>
    </source>
</evidence>
<reference evidence="2 3" key="1">
    <citation type="submission" date="2024-02" db="EMBL/GenBank/DDBJ databases">
        <authorList>
            <person name="Vignale AGUSTIN F."/>
            <person name="Sosa J E."/>
            <person name="Modenutti C."/>
        </authorList>
    </citation>
    <scope>NUCLEOTIDE SEQUENCE [LARGE SCALE GENOMIC DNA]</scope>
</reference>
<name>A0ABC8T7I4_9AQUA</name>
<dbReference type="AlphaFoldDB" id="A0ABC8T7I4"/>
<protein>
    <submittedName>
        <fullName evidence="2">Uncharacterized protein</fullName>
    </submittedName>
</protein>
<dbReference type="EMBL" id="CAUOFW020004160">
    <property type="protein sequence ID" value="CAK9164081.1"/>
    <property type="molecule type" value="Genomic_DNA"/>
</dbReference>
<comment type="caution">
    <text evidence="2">The sequence shown here is derived from an EMBL/GenBank/DDBJ whole genome shotgun (WGS) entry which is preliminary data.</text>
</comment>
<dbReference type="InterPro" id="IPR006734">
    <property type="entry name" value="PLATZ"/>
</dbReference>
<gene>
    <name evidence="2" type="ORF">ILEXP_LOCUS33164</name>
</gene>
<evidence type="ECO:0000256" key="1">
    <source>
        <dbReference type="SAM" id="MobiDB-lite"/>
    </source>
</evidence>